<evidence type="ECO:0000256" key="4">
    <source>
        <dbReference type="ARBA" id="ARBA00021659"/>
    </source>
</evidence>
<feature type="region of interest" description="Disordered" evidence="11">
    <location>
        <begin position="561"/>
        <end position="658"/>
    </location>
</feature>
<feature type="compositionally biased region" description="Polar residues" evidence="11">
    <location>
        <begin position="154"/>
        <end position="190"/>
    </location>
</feature>
<evidence type="ECO:0000256" key="8">
    <source>
        <dbReference type="ARBA" id="ARBA00024687"/>
    </source>
</evidence>
<evidence type="ECO:0000256" key="10">
    <source>
        <dbReference type="ARBA" id="ARBA00030878"/>
    </source>
</evidence>
<feature type="compositionally biased region" description="Basic and acidic residues" evidence="11">
    <location>
        <begin position="617"/>
        <end position="632"/>
    </location>
</feature>
<dbReference type="PANTHER" id="PTHR13402">
    <property type="entry name" value="RGPR-RELATED"/>
    <property type="match status" value="1"/>
</dbReference>
<dbReference type="PANTHER" id="PTHR13402:SF6">
    <property type="entry name" value="SECRETORY 16, ISOFORM I"/>
    <property type="match status" value="1"/>
</dbReference>
<dbReference type="GO" id="GO:0070973">
    <property type="term" value="P:protein localization to endoplasmic reticulum exit site"/>
    <property type="evidence" value="ECO:0007669"/>
    <property type="project" value="TreeGrafter"/>
</dbReference>
<keyword evidence="7" id="KW-0931">ER-Golgi transport</keyword>
<keyword evidence="5" id="KW-0813">Transport</keyword>
<feature type="compositionally biased region" description="Acidic residues" evidence="11">
    <location>
        <begin position="536"/>
        <end position="546"/>
    </location>
</feature>
<dbReference type="KEGG" id="slb:AWJ20_545"/>
<dbReference type="EMBL" id="CP014501">
    <property type="protein sequence ID" value="ANB12296.1"/>
    <property type="molecule type" value="Genomic_DNA"/>
</dbReference>
<comment type="subcellular location">
    <subcellularLocation>
        <location evidence="1">Endoplasmic reticulum membrane</location>
        <topology evidence="1">Peripheral membrane protein</topology>
        <orientation evidence="1">Cytoplasmic side</orientation>
    </subcellularLocation>
</comment>
<comment type="function">
    <text evidence="8">Involved in the initiation of assembly of the COPII coat required for the formation of transport vesicles from the endoplasmic reticulum (ER) and the selection of cargo molecules. Also involved in autophagy.</text>
</comment>
<dbReference type="InterPro" id="IPR024298">
    <property type="entry name" value="Sec16_Sec23-bd"/>
</dbReference>
<name>A0A167CZN2_9ASCO</name>
<comment type="similarity">
    <text evidence="2">Belongs to the SEC16 family.</text>
</comment>
<evidence type="ECO:0000256" key="7">
    <source>
        <dbReference type="ARBA" id="ARBA00022892"/>
    </source>
</evidence>
<organism evidence="13 14">
    <name type="scientific">Sugiyamaella lignohabitans</name>
    <dbReference type="NCBI Taxonomy" id="796027"/>
    <lineage>
        <taxon>Eukaryota</taxon>
        <taxon>Fungi</taxon>
        <taxon>Dikarya</taxon>
        <taxon>Ascomycota</taxon>
        <taxon>Saccharomycotina</taxon>
        <taxon>Dipodascomycetes</taxon>
        <taxon>Dipodascales</taxon>
        <taxon>Trichomonascaceae</taxon>
        <taxon>Sugiyamaella</taxon>
    </lineage>
</organism>
<feature type="compositionally biased region" description="Polar residues" evidence="11">
    <location>
        <begin position="204"/>
        <end position="219"/>
    </location>
</feature>
<dbReference type="GO" id="GO:0007030">
    <property type="term" value="P:Golgi organization"/>
    <property type="evidence" value="ECO:0007669"/>
    <property type="project" value="TreeGrafter"/>
</dbReference>
<feature type="compositionally biased region" description="Basic and acidic residues" evidence="11">
    <location>
        <begin position="596"/>
        <end position="607"/>
    </location>
</feature>
<dbReference type="RefSeq" id="XP_018734773.1">
    <property type="nucleotide sequence ID" value="XM_018882490.1"/>
</dbReference>
<feature type="region of interest" description="Disordered" evidence="11">
    <location>
        <begin position="149"/>
        <end position="219"/>
    </location>
</feature>
<evidence type="ECO:0000313" key="14">
    <source>
        <dbReference type="Proteomes" id="UP000189580"/>
    </source>
</evidence>
<evidence type="ECO:0000313" key="13">
    <source>
        <dbReference type="EMBL" id="ANB12296.1"/>
    </source>
</evidence>
<proteinExistence type="inferred from homology"/>
<dbReference type="GO" id="GO:0012507">
    <property type="term" value="C:ER to Golgi transport vesicle membrane"/>
    <property type="evidence" value="ECO:0007669"/>
    <property type="project" value="TreeGrafter"/>
</dbReference>
<evidence type="ECO:0000256" key="3">
    <source>
        <dbReference type="ARBA" id="ARBA00020746"/>
    </source>
</evidence>
<dbReference type="GO" id="GO:0070971">
    <property type="term" value="C:endoplasmic reticulum exit site"/>
    <property type="evidence" value="ECO:0007669"/>
    <property type="project" value="TreeGrafter"/>
</dbReference>
<feature type="compositionally biased region" description="Low complexity" evidence="11">
    <location>
        <begin position="737"/>
        <end position="762"/>
    </location>
</feature>
<gene>
    <name evidence="13" type="primary">SEC16</name>
    <name evidence="13" type="ORF">AWJ20_545</name>
</gene>
<feature type="compositionally biased region" description="Polar residues" evidence="11">
    <location>
        <begin position="371"/>
        <end position="389"/>
    </location>
</feature>
<feature type="compositionally biased region" description="Acidic residues" evidence="11">
    <location>
        <begin position="580"/>
        <end position="589"/>
    </location>
</feature>
<accession>A0A167CZN2</accession>
<sequence length="796" mass="84722">MGDDISADRGFGRDLDSILMSEMYEFILISHPPEVKSLNPFSHLLPYKLQHAFSLADFGYTTEVQKLLEPISKATCKEMPKFGEVLDSLMHRVSALDGASSGSSGWFGGKLARPKFDKIMMQSFNKFVAGDDDTPVSTNETAQEGGIFKRLASTPANVTSSAPGSSLETSPNYFNQQPYAASQRQASQPAIHQPNEYAPIPRTHSLQSVGPSGNGTISNEYLNRVQSHANVPLMSSAYAPHAPHAPLGSQAPLQPLLPANGVHDITSRSAATSPNFGLRKASAALSSDTYAIDSRPTSPAAASVGTGPYSRRSSNAVSDEPVNSVYAPPSRTGSSQSARPVSRPFTPEAPVLPPPTKPVDASPVYNKRETPQVSPKSNKTLNSSPSKSVHNPYAVQPSSGSSGSVSNPYNPYAPQTSQPKLAISRKHVSSPYEAPAKAIDSLEESKSEEQEEPVATASYGYNPYGAIYGGEDVPATAGVAPSEQEGDAKDQTADEARDERDETRREDEILEEENGREEDLYSSYEPPSYGFQAEPIAEDNFVDPEASDSYYTPAVAAPAFSAPTFSAPGTSYRAPPTAIPEEDEEDEDLGFANAKKKSESEDSKEKEDERDEEDEKSDSKTKGKETSSDGKKGWFSGWFKKGEDDGQPKAVRAKLGEESSFYYDQELKRWVNKKAPLDNAKPAAPAPPPKSSKPSAASTPGIPSPSTVATPSPVATPPIGGERAASAPVRAPPGMPGPSSLSGGPSLSASTSSSDLRKPSPSSGGGLDDLLASVPTTRKPAKRSARNRYVDIMAQK</sequence>
<evidence type="ECO:0000256" key="11">
    <source>
        <dbReference type="SAM" id="MobiDB-lite"/>
    </source>
</evidence>
<reference evidence="13 14" key="1">
    <citation type="submission" date="2016-02" db="EMBL/GenBank/DDBJ databases">
        <title>Complete genome sequence and transcriptome regulation of the pentose utilising yeast Sugiyamaella lignohabitans.</title>
        <authorList>
            <person name="Bellasio M."/>
            <person name="Peymann A."/>
            <person name="Valli M."/>
            <person name="Sipitzky M."/>
            <person name="Graf A."/>
            <person name="Sauer M."/>
            <person name="Marx H."/>
            <person name="Mattanovich D."/>
        </authorList>
    </citation>
    <scope>NUCLEOTIDE SEQUENCE [LARGE SCALE GENOMIC DNA]</scope>
    <source>
        <strain evidence="13 14">CBS 10342</strain>
    </source>
</reference>
<feature type="compositionally biased region" description="Low complexity" evidence="11">
    <location>
        <begin position="692"/>
        <end position="713"/>
    </location>
</feature>
<dbReference type="OrthoDB" id="8918678at2759"/>
<feature type="region of interest" description="Disordered" evidence="11">
    <location>
        <begin position="673"/>
        <end position="796"/>
    </location>
</feature>
<dbReference type="Proteomes" id="UP000189580">
    <property type="component" value="Chromosome a"/>
</dbReference>
<dbReference type="GO" id="GO:0016192">
    <property type="term" value="P:vesicle-mediated transport"/>
    <property type="evidence" value="ECO:0007669"/>
    <property type="project" value="UniProtKB-KW"/>
</dbReference>
<feature type="domain" description="Sec16 Sec23-binding" evidence="12">
    <location>
        <begin position="4"/>
        <end position="131"/>
    </location>
</feature>
<evidence type="ECO:0000256" key="2">
    <source>
        <dbReference type="ARBA" id="ARBA00005927"/>
    </source>
</evidence>
<evidence type="ECO:0000256" key="5">
    <source>
        <dbReference type="ARBA" id="ARBA00022448"/>
    </source>
</evidence>
<protein>
    <recommendedName>
        <fullName evidence="4">COPII coat assembly protein SEC16</fullName>
    </recommendedName>
    <alternativeName>
        <fullName evidence="3">COPII coat assembly protein sec16</fullName>
    </alternativeName>
    <alternativeName>
        <fullName evidence="9 10">protein transport protein SEC16</fullName>
    </alternativeName>
</protein>
<dbReference type="GO" id="GO:0005789">
    <property type="term" value="C:endoplasmic reticulum membrane"/>
    <property type="evidence" value="ECO:0007669"/>
    <property type="project" value="UniProtKB-SubCell"/>
</dbReference>
<keyword evidence="6" id="KW-0256">Endoplasmic reticulum</keyword>
<evidence type="ECO:0000256" key="1">
    <source>
        <dbReference type="ARBA" id="ARBA00004397"/>
    </source>
</evidence>
<evidence type="ECO:0000259" key="12">
    <source>
        <dbReference type="Pfam" id="PF12931"/>
    </source>
</evidence>
<dbReference type="AlphaFoldDB" id="A0A167CZN2"/>
<keyword evidence="14" id="KW-1185">Reference proteome</keyword>
<evidence type="ECO:0000256" key="9">
    <source>
        <dbReference type="ARBA" id="ARBA00030650"/>
    </source>
</evidence>
<evidence type="ECO:0000256" key="6">
    <source>
        <dbReference type="ARBA" id="ARBA00022824"/>
    </source>
</evidence>
<feature type="region of interest" description="Disordered" evidence="11">
    <location>
        <begin position="291"/>
        <end position="547"/>
    </location>
</feature>
<feature type="compositionally biased region" description="Basic and acidic residues" evidence="11">
    <location>
        <begin position="486"/>
        <end position="507"/>
    </location>
</feature>
<feature type="compositionally biased region" description="Polar residues" evidence="11">
    <location>
        <begin position="407"/>
        <end position="419"/>
    </location>
</feature>
<dbReference type="GeneID" id="30037589"/>
<dbReference type="Pfam" id="PF12931">
    <property type="entry name" value="TPR_Sec16"/>
    <property type="match status" value="1"/>
</dbReference>